<evidence type="ECO:0000256" key="7">
    <source>
        <dbReference type="ARBA" id="ARBA00062000"/>
    </source>
</evidence>
<dbReference type="InterPro" id="IPR005712">
    <property type="entry name" value="Ribosomal_uS5_bac-type"/>
</dbReference>
<dbReference type="InterPro" id="IPR014721">
    <property type="entry name" value="Ribsml_uS5_D2-typ_fold_subgr"/>
</dbReference>
<dbReference type="GO" id="GO:0006412">
    <property type="term" value="P:translation"/>
    <property type="evidence" value="ECO:0007669"/>
    <property type="project" value="UniProtKB-UniRule"/>
</dbReference>
<evidence type="ECO:0000256" key="8">
    <source>
        <dbReference type="HAMAP-Rule" id="MF_01307"/>
    </source>
</evidence>
<dbReference type="SUPFAM" id="SSF54768">
    <property type="entry name" value="dsRNA-binding domain-like"/>
    <property type="match status" value="1"/>
</dbReference>
<dbReference type="Pfam" id="PF03719">
    <property type="entry name" value="Ribosomal_S5_C"/>
    <property type="match status" value="1"/>
</dbReference>
<evidence type="ECO:0000256" key="3">
    <source>
        <dbReference type="ARBA" id="ARBA00022884"/>
    </source>
</evidence>
<gene>
    <name evidence="8" type="primary">rpsE</name>
    <name evidence="11" type="ORF">FNV44_05130</name>
</gene>
<keyword evidence="4 8" id="KW-0689">Ribosomal protein</keyword>
<dbReference type="InterPro" id="IPR018192">
    <property type="entry name" value="Ribosomal_uS5_N_CS"/>
</dbReference>
<dbReference type="Gene3D" id="3.30.230.10">
    <property type="match status" value="1"/>
</dbReference>
<proteinExistence type="inferred from homology"/>
<dbReference type="InterPro" id="IPR000851">
    <property type="entry name" value="Ribosomal_uS5"/>
</dbReference>
<dbReference type="InterPro" id="IPR013810">
    <property type="entry name" value="Ribosomal_uS5_N"/>
</dbReference>
<dbReference type="FunFam" id="3.30.230.10:FF:000002">
    <property type="entry name" value="30S ribosomal protein S5"/>
    <property type="match status" value="1"/>
</dbReference>
<dbReference type="Gene3D" id="3.30.160.20">
    <property type="match status" value="1"/>
</dbReference>
<dbReference type="GO" id="GO:0005737">
    <property type="term" value="C:cytoplasm"/>
    <property type="evidence" value="ECO:0007669"/>
    <property type="project" value="UniProtKB-ARBA"/>
</dbReference>
<comment type="function">
    <text evidence="8">Located at the back of the 30S subunit body where it stabilizes the conformation of the head with respect to the body.</text>
</comment>
<dbReference type="OMA" id="GIKDVWT"/>
<evidence type="ECO:0000259" key="10">
    <source>
        <dbReference type="PROSITE" id="PS50881"/>
    </source>
</evidence>
<organism evidence="11 12">
    <name type="scientific">Acholeplasma laidlawii</name>
    <dbReference type="NCBI Taxonomy" id="2148"/>
    <lineage>
        <taxon>Bacteria</taxon>
        <taxon>Bacillati</taxon>
        <taxon>Mycoplasmatota</taxon>
        <taxon>Mollicutes</taxon>
        <taxon>Acholeplasmatales</taxon>
        <taxon>Acholeplasmataceae</taxon>
        <taxon>Acholeplasma</taxon>
    </lineage>
</organism>
<keyword evidence="5 8" id="KW-0687">Ribonucleoprotein</keyword>
<feature type="domain" description="S5 DRBM" evidence="10">
    <location>
        <begin position="14"/>
        <end position="77"/>
    </location>
</feature>
<dbReference type="GeneID" id="41338306"/>
<keyword evidence="2 8" id="KW-0699">rRNA-binding</keyword>
<dbReference type="Proteomes" id="UP000315938">
    <property type="component" value="Unassembled WGS sequence"/>
</dbReference>
<protein>
    <recommendedName>
        <fullName evidence="6 8">Small ribosomal subunit protein uS5</fullName>
    </recommendedName>
</protein>
<dbReference type="GO" id="GO:0042254">
    <property type="term" value="P:ribosome biogenesis"/>
    <property type="evidence" value="ECO:0007669"/>
    <property type="project" value="UniProtKB-ARBA"/>
</dbReference>
<sequence length="168" mass="17725">MAQNFTDNKEEIVFEEEVVAINRVTKVVKGGRRFRFAALVVVGNKQGKVGFGTGKATEVPEAIKKAVENAKRNIIDIPLKNSTIPHQVLGVFGGGRIVIKPAAPGTGIIAGGAARIIFDLAGIHDVLSKSLGSKTAINVVRATFQGLESLTTPEAVAKLRGVSIENLV</sequence>
<comment type="caution">
    <text evidence="11">The sequence shown here is derived from an EMBL/GenBank/DDBJ whole genome shotgun (WGS) entry which is preliminary data.</text>
</comment>
<dbReference type="GO" id="GO:0003735">
    <property type="term" value="F:structural constituent of ribosome"/>
    <property type="evidence" value="ECO:0007669"/>
    <property type="project" value="UniProtKB-UniRule"/>
</dbReference>
<dbReference type="RefSeq" id="WP_012242061.1">
    <property type="nucleotide sequence ID" value="NZ_CP103951.1"/>
</dbReference>
<dbReference type="GO" id="GO:0015935">
    <property type="term" value="C:small ribosomal subunit"/>
    <property type="evidence" value="ECO:0007669"/>
    <property type="project" value="InterPro"/>
</dbReference>
<evidence type="ECO:0000256" key="2">
    <source>
        <dbReference type="ARBA" id="ARBA00022730"/>
    </source>
</evidence>
<dbReference type="PANTHER" id="PTHR48277:SF1">
    <property type="entry name" value="MITOCHONDRIAL RIBOSOMAL PROTEIN S5"/>
    <property type="match status" value="1"/>
</dbReference>
<dbReference type="NCBIfam" id="TIGR01021">
    <property type="entry name" value="rpsE_bact"/>
    <property type="match status" value="1"/>
</dbReference>
<evidence type="ECO:0000313" key="11">
    <source>
        <dbReference type="EMBL" id="TRY00440.1"/>
    </source>
</evidence>
<dbReference type="PROSITE" id="PS00585">
    <property type="entry name" value="RIBOSOMAL_S5"/>
    <property type="match status" value="1"/>
</dbReference>
<comment type="domain">
    <text evidence="8">The N-terminal domain interacts with the head of the 30S subunit; the C-terminal domain interacts with the body and contacts protein S4. The interaction surface between S4 and S5 is involved in control of translational fidelity.</text>
</comment>
<dbReference type="InterPro" id="IPR005324">
    <property type="entry name" value="Ribosomal_uS5_C"/>
</dbReference>
<evidence type="ECO:0000256" key="6">
    <source>
        <dbReference type="ARBA" id="ARBA00035255"/>
    </source>
</evidence>
<name>A0A553IJP5_ACHLA</name>
<comment type="function">
    <text evidence="8">With S4 and S12 plays an important role in translational accuracy.</text>
</comment>
<dbReference type="PANTHER" id="PTHR48277">
    <property type="entry name" value="MITOCHONDRIAL RIBOSOMAL PROTEIN S5"/>
    <property type="match status" value="1"/>
</dbReference>
<comment type="subunit">
    <text evidence="7 8">Part of the 30S ribosomal subunit. Contacts proteins S4 and S8.</text>
</comment>
<dbReference type="FunFam" id="3.30.160.20:FF:000001">
    <property type="entry name" value="30S ribosomal protein S5"/>
    <property type="match status" value="1"/>
</dbReference>
<accession>A0A553IJP5</accession>
<dbReference type="Pfam" id="PF00333">
    <property type="entry name" value="Ribosomal_S5"/>
    <property type="match status" value="1"/>
</dbReference>
<dbReference type="AlphaFoldDB" id="A0A553IJP5"/>
<dbReference type="HAMAP" id="MF_01307_B">
    <property type="entry name" value="Ribosomal_uS5_B"/>
    <property type="match status" value="1"/>
</dbReference>
<reference evidence="11 12" key="1">
    <citation type="submission" date="2019-07" db="EMBL/GenBank/DDBJ databases">
        <title>Genome sequence of Acholeplasma laidlawii strain with increased resistance to erythromycin.</title>
        <authorList>
            <person name="Medvedeva E.S."/>
            <person name="Baranova N.B."/>
            <person name="Siniagina M.N."/>
            <person name="Mouzykantov A."/>
            <person name="Chernova O.A."/>
            <person name="Chernov V.M."/>
        </authorList>
    </citation>
    <scope>NUCLEOTIDE SEQUENCE [LARGE SCALE GENOMIC DNA]</scope>
    <source>
        <strain evidence="11 12">PG8REry</strain>
    </source>
</reference>
<comment type="similarity">
    <text evidence="1 8 9">Belongs to the universal ribosomal protein uS5 family.</text>
</comment>
<dbReference type="GO" id="GO:0019843">
    <property type="term" value="F:rRNA binding"/>
    <property type="evidence" value="ECO:0007669"/>
    <property type="project" value="UniProtKB-UniRule"/>
</dbReference>
<evidence type="ECO:0000256" key="5">
    <source>
        <dbReference type="ARBA" id="ARBA00023274"/>
    </source>
</evidence>
<dbReference type="SUPFAM" id="SSF54211">
    <property type="entry name" value="Ribosomal protein S5 domain 2-like"/>
    <property type="match status" value="1"/>
</dbReference>
<dbReference type="InterPro" id="IPR020568">
    <property type="entry name" value="Ribosomal_Su5_D2-typ_SF"/>
</dbReference>
<evidence type="ECO:0000313" key="12">
    <source>
        <dbReference type="Proteomes" id="UP000315938"/>
    </source>
</evidence>
<keyword evidence="3 8" id="KW-0694">RNA-binding</keyword>
<dbReference type="EMBL" id="VKID01000001">
    <property type="protein sequence ID" value="TRY00440.1"/>
    <property type="molecule type" value="Genomic_DNA"/>
</dbReference>
<evidence type="ECO:0000256" key="1">
    <source>
        <dbReference type="ARBA" id="ARBA00008945"/>
    </source>
</evidence>
<dbReference type="PROSITE" id="PS50881">
    <property type="entry name" value="S5_DSRBD"/>
    <property type="match status" value="1"/>
</dbReference>
<evidence type="ECO:0000256" key="9">
    <source>
        <dbReference type="RuleBase" id="RU003823"/>
    </source>
</evidence>
<evidence type="ECO:0000256" key="4">
    <source>
        <dbReference type="ARBA" id="ARBA00022980"/>
    </source>
</evidence>